<reference evidence="13" key="1">
    <citation type="submission" date="2016-06" db="UniProtKB">
        <authorList>
            <consortium name="WormBaseParasite"/>
        </authorList>
    </citation>
    <scope>IDENTIFICATION</scope>
</reference>
<organism evidence="13">
    <name type="scientific">Schistocephalus solidus</name>
    <name type="common">Tapeworm</name>
    <dbReference type="NCBI Taxonomy" id="70667"/>
    <lineage>
        <taxon>Eukaryota</taxon>
        <taxon>Metazoa</taxon>
        <taxon>Spiralia</taxon>
        <taxon>Lophotrochozoa</taxon>
        <taxon>Platyhelminthes</taxon>
        <taxon>Cestoda</taxon>
        <taxon>Eucestoda</taxon>
        <taxon>Diphyllobothriidea</taxon>
        <taxon>Diphyllobothriidae</taxon>
        <taxon>Schistocephalus</taxon>
    </lineage>
</organism>
<comment type="similarity">
    <text evidence="9">Belongs to the pannexin family.</text>
</comment>
<evidence type="ECO:0000256" key="6">
    <source>
        <dbReference type="ARBA" id="ARBA00023065"/>
    </source>
</evidence>
<dbReference type="GO" id="GO:0034220">
    <property type="term" value="P:monoatomic ion transmembrane transport"/>
    <property type="evidence" value="ECO:0007669"/>
    <property type="project" value="UniProtKB-KW"/>
</dbReference>
<keyword evidence="12" id="KW-1185">Reference proteome</keyword>
<comment type="function">
    <text evidence="9">Structural component of the gap junctions.</text>
</comment>
<dbReference type="PRINTS" id="PR01262">
    <property type="entry name" value="INNEXIN"/>
</dbReference>
<evidence type="ECO:0000256" key="7">
    <source>
        <dbReference type="ARBA" id="ARBA00023136"/>
    </source>
</evidence>
<evidence type="ECO:0000313" key="12">
    <source>
        <dbReference type="Proteomes" id="UP000275846"/>
    </source>
</evidence>
<keyword evidence="5 9" id="KW-1133">Transmembrane helix</keyword>
<keyword evidence="2 9" id="KW-0813">Transport</keyword>
<dbReference type="PROSITE" id="PS51013">
    <property type="entry name" value="PANNEXIN"/>
    <property type="match status" value="1"/>
</dbReference>
<evidence type="ECO:0000256" key="10">
    <source>
        <dbReference type="SAM" id="MobiDB-lite"/>
    </source>
</evidence>
<dbReference type="EMBL" id="UYSU01036997">
    <property type="protein sequence ID" value="VDL98447.1"/>
    <property type="molecule type" value="Genomic_DNA"/>
</dbReference>
<evidence type="ECO:0000256" key="3">
    <source>
        <dbReference type="ARBA" id="ARBA00022475"/>
    </source>
</evidence>
<comment type="subcellular location">
    <subcellularLocation>
        <location evidence="1 9">Cell membrane</location>
        <topology evidence="1 9">Multi-pass membrane protein</topology>
    </subcellularLocation>
</comment>
<evidence type="ECO:0000256" key="8">
    <source>
        <dbReference type="ARBA" id="ARBA00023303"/>
    </source>
</evidence>
<feature type="transmembrane region" description="Helical" evidence="9">
    <location>
        <begin position="464"/>
        <end position="488"/>
    </location>
</feature>
<keyword evidence="8 9" id="KW-0407">Ion channel</keyword>
<dbReference type="AlphaFoldDB" id="A0A183T6G4"/>
<reference evidence="11 12" key="2">
    <citation type="submission" date="2018-11" db="EMBL/GenBank/DDBJ databases">
        <authorList>
            <consortium name="Pathogen Informatics"/>
        </authorList>
    </citation>
    <scope>NUCLEOTIDE SEQUENCE [LARGE SCALE GENOMIC DNA]</scope>
    <source>
        <strain evidence="11 12">NST_G2</strain>
    </source>
</reference>
<evidence type="ECO:0000256" key="9">
    <source>
        <dbReference type="RuleBase" id="RU010713"/>
    </source>
</evidence>
<dbReference type="PANTHER" id="PTHR11893:SF36">
    <property type="entry name" value="INNEXIN-5"/>
    <property type="match status" value="1"/>
</dbReference>
<evidence type="ECO:0000256" key="1">
    <source>
        <dbReference type="ARBA" id="ARBA00004651"/>
    </source>
</evidence>
<proteinExistence type="inferred from homology"/>
<dbReference type="Proteomes" id="UP000275846">
    <property type="component" value="Unassembled WGS sequence"/>
</dbReference>
<keyword evidence="7 9" id="KW-0472">Membrane</keyword>
<keyword evidence="6 9" id="KW-0406">Ion transport</keyword>
<evidence type="ECO:0000256" key="5">
    <source>
        <dbReference type="ARBA" id="ARBA00022989"/>
    </source>
</evidence>
<dbReference type="InterPro" id="IPR000990">
    <property type="entry name" value="Innexin"/>
</dbReference>
<evidence type="ECO:0000256" key="2">
    <source>
        <dbReference type="ARBA" id="ARBA00022448"/>
    </source>
</evidence>
<dbReference type="STRING" id="70667.A0A183T6G4"/>
<gene>
    <name evidence="9" type="primary">inx</name>
    <name evidence="11" type="ORF">SSLN_LOCUS12062</name>
</gene>
<accession>A0A183T6G4</accession>
<keyword evidence="4 9" id="KW-0812">Transmembrane</keyword>
<dbReference type="PANTHER" id="PTHR11893">
    <property type="entry name" value="INNEXIN"/>
    <property type="match status" value="1"/>
</dbReference>
<feature type="transmembrane region" description="Helical" evidence="9">
    <location>
        <begin position="277"/>
        <end position="294"/>
    </location>
</feature>
<feature type="transmembrane region" description="Helical" evidence="9">
    <location>
        <begin position="202"/>
        <end position="220"/>
    </location>
</feature>
<name>A0A183T6G4_SCHSO</name>
<protein>
    <recommendedName>
        <fullName evidence="9">Innexin</fullName>
    </recommendedName>
</protein>
<evidence type="ECO:0000256" key="4">
    <source>
        <dbReference type="ARBA" id="ARBA00022692"/>
    </source>
</evidence>
<dbReference type="WBParaSite" id="SSLN_0001251301-mRNA-1">
    <property type="protein sequence ID" value="SSLN_0001251301-mRNA-1"/>
    <property type="gene ID" value="SSLN_0001251301"/>
</dbReference>
<dbReference type="OrthoDB" id="5867527at2759"/>
<dbReference type="Pfam" id="PF00876">
    <property type="entry name" value="Innexin"/>
    <property type="match status" value="1"/>
</dbReference>
<feature type="region of interest" description="Disordered" evidence="10">
    <location>
        <begin position="635"/>
        <end position="710"/>
    </location>
</feature>
<feature type="transmembrane region" description="Helical" evidence="9">
    <location>
        <begin position="374"/>
        <end position="399"/>
    </location>
</feature>
<dbReference type="GO" id="GO:0005921">
    <property type="term" value="C:gap junction"/>
    <property type="evidence" value="ECO:0007669"/>
    <property type="project" value="UniProtKB-UniRule"/>
</dbReference>
<keyword evidence="3" id="KW-1003">Cell membrane</keyword>
<evidence type="ECO:0000313" key="13">
    <source>
        <dbReference type="WBParaSite" id="SSLN_0001251301-mRNA-1"/>
    </source>
</evidence>
<sequence>MGILGTLRSCLCVADGGLPAAHITDRDRTVSGLLLSGNSGHRTNWNAEIFISRTDEAPPFCSSFRLYHWGNLATFQFRISLTYVLLFNPYLLLVHYASGRGESELSIWVTDANANGGGGGDNDKMMTELFSFFPVQTSRCIRLRLRLSLKNITRRSCLLGSFSASRQNRTMVASEFLGYVQSFSACTYVGVEDLADRANFQWNVIVLLLCMLLVTVRQYFMAPLVCYLPTTVSGGNAESYVTNLCWVEGTFPINLTSGEVPHTVKQWDAMQPLQMNYYQWVPLVLGLQAILYYLPRIIWSIFTYNRTGTDLQNVIRSANAASKDEGEKREKTVRHLAKSLELMLFSRREYHNRGARTERLLALLPGKRHGNNLIYYYLGIKLLYVLVGFSQLYLMYVFLRFDAHEGYFFFGIRILADITHGKPWTETQIFPRVGMCRHTLQHVAASNKLFAQCVLPINMLNEKIYVFLFFFLSGVLFMTLFSVPLWLVRIAARRQRHFVRRFLKMADVYNRDDEKMRDLISRFINEFLRQDGHFLLRMLSMNAGDLITVEIVCCLFGDYKKQYYGKDFRHGEPKTKTNEYGELSALKATGSQVSGYHNYHPNTPGVLPPLSHSEGNLVSPDGDFMSLKLQPGGQVVTSKHRPLPSAPVMPERKSPRPPYPAEFREYATDMPPPLYPNPNIELQRSQKGAAAIDTLDGGGGGGDGDYSSTD</sequence>
<dbReference type="GO" id="GO:0005886">
    <property type="term" value="C:plasma membrane"/>
    <property type="evidence" value="ECO:0007669"/>
    <property type="project" value="UniProtKB-SubCell"/>
</dbReference>
<evidence type="ECO:0000313" key="11">
    <source>
        <dbReference type="EMBL" id="VDL98447.1"/>
    </source>
</evidence>